<evidence type="ECO:0000313" key="3">
    <source>
        <dbReference type="Proteomes" id="UP000887013"/>
    </source>
</evidence>
<dbReference type="AlphaFoldDB" id="A0A8X6TQV8"/>
<dbReference type="EMBL" id="BMAW01013521">
    <property type="protein sequence ID" value="GFT34488.1"/>
    <property type="molecule type" value="Genomic_DNA"/>
</dbReference>
<sequence>MRKLCIIFKAESGFGRPCKPSARRTQWTNRPIEGRVSVDRSKVAALALTTPRPVGESSTDDSAPPHHTSFELGGSGQRAQGRHSRVDPRNCSDYRKGFFGLPSANAGGRLSLPSDGWRHTLSLPPVRRASGLEAFSR</sequence>
<name>A0A8X6TQV8_NEPPI</name>
<feature type="region of interest" description="Disordered" evidence="1">
    <location>
        <begin position="48"/>
        <end position="122"/>
    </location>
</feature>
<comment type="caution">
    <text evidence="2">The sequence shown here is derived from an EMBL/GenBank/DDBJ whole genome shotgun (WGS) entry which is preliminary data.</text>
</comment>
<gene>
    <name evidence="2" type="ORF">NPIL_368921</name>
</gene>
<proteinExistence type="predicted"/>
<dbReference type="Proteomes" id="UP000887013">
    <property type="component" value="Unassembled WGS sequence"/>
</dbReference>
<keyword evidence="3" id="KW-1185">Reference proteome</keyword>
<evidence type="ECO:0000313" key="2">
    <source>
        <dbReference type="EMBL" id="GFT34488.1"/>
    </source>
</evidence>
<reference evidence="2" key="1">
    <citation type="submission" date="2020-08" db="EMBL/GenBank/DDBJ databases">
        <title>Multicomponent nature underlies the extraordinary mechanical properties of spider dragline silk.</title>
        <authorList>
            <person name="Kono N."/>
            <person name="Nakamura H."/>
            <person name="Mori M."/>
            <person name="Yoshida Y."/>
            <person name="Ohtoshi R."/>
            <person name="Malay A.D."/>
            <person name="Moran D.A.P."/>
            <person name="Tomita M."/>
            <person name="Numata K."/>
            <person name="Arakawa K."/>
        </authorList>
    </citation>
    <scope>NUCLEOTIDE SEQUENCE</scope>
</reference>
<feature type="compositionally biased region" description="Basic and acidic residues" evidence="1">
    <location>
        <begin position="84"/>
        <end position="96"/>
    </location>
</feature>
<protein>
    <submittedName>
        <fullName evidence="2">Uncharacterized protein</fullName>
    </submittedName>
</protein>
<organism evidence="2 3">
    <name type="scientific">Nephila pilipes</name>
    <name type="common">Giant wood spider</name>
    <name type="synonym">Nephila maculata</name>
    <dbReference type="NCBI Taxonomy" id="299642"/>
    <lineage>
        <taxon>Eukaryota</taxon>
        <taxon>Metazoa</taxon>
        <taxon>Ecdysozoa</taxon>
        <taxon>Arthropoda</taxon>
        <taxon>Chelicerata</taxon>
        <taxon>Arachnida</taxon>
        <taxon>Araneae</taxon>
        <taxon>Araneomorphae</taxon>
        <taxon>Entelegynae</taxon>
        <taxon>Araneoidea</taxon>
        <taxon>Nephilidae</taxon>
        <taxon>Nephila</taxon>
    </lineage>
</organism>
<accession>A0A8X6TQV8</accession>
<evidence type="ECO:0000256" key="1">
    <source>
        <dbReference type="SAM" id="MobiDB-lite"/>
    </source>
</evidence>